<keyword evidence="2" id="KW-1185">Reference proteome</keyword>
<evidence type="ECO:0000313" key="1">
    <source>
        <dbReference type="EMBL" id="GCA64974.1"/>
    </source>
</evidence>
<dbReference type="Proteomes" id="UP000265618">
    <property type="component" value="Unassembled WGS sequence"/>
</dbReference>
<sequence length="25" mass="2894">MGDMPQTAVRPEQLQVDFKDQALIY</sequence>
<dbReference type="AlphaFoldDB" id="A0A391NUV1"/>
<accession>A0A391NUV1</accession>
<name>A0A391NUV1_9EUKA</name>
<feature type="non-terminal residue" evidence="1">
    <location>
        <position position="1"/>
    </location>
</feature>
<comment type="caution">
    <text evidence="1">The sequence shown here is derived from an EMBL/GenBank/DDBJ whole genome shotgun (WGS) entry which is preliminary data.</text>
</comment>
<reference evidence="1 2" key="1">
    <citation type="journal article" date="2018" name="PLoS ONE">
        <title>The draft genome of Kipferlia bialata reveals reductive genome evolution in fornicate parasites.</title>
        <authorList>
            <person name="Tanifuji G."/>
            <person name="Takabayashi S."/>
            <person name="Kume K."/>
            <person name="Takagi M."/>
            <person name="Nakayama T."/>
            <person name="Kamikawa R."/>
            <person name="Inagaki Y."/>
            <person name="Hashimoto T."/>
        </authorList>
    </citation>
    <scope>NUCLEOTIDE SEQUENCE [LARGE SCALE GENOMIC DNA]</scope>
    <source>
        <strain evidence="1">NY0173</strain>
    </source>
</reference>
<proteinExistence type="predicted"/>
<protein>
    <submittedName>
        <fullName evidence="1">Uncharacterized protein</fullName>
    </submittedName>
</protein>
<organism evidence="1 2">
    <name type="scientific">Kipferlia bialata</name>
    <dbReference type="NCBI Taxonomy" id="797122"/>
    <lineage>
        <taxon>Eukaryota</taxon>
        <taxon>Metamonada</taxon>
        <taxon>Carpediemonas-like organisms</taxon>
        <taxon>Kipferlia</taxon>
    </lineage>
</organism>
<dbReference type="EMBL" id="BDIP01009259">
    <property type="protein sequence ID" value="GCA64974.1"/>
    <property type="molecule type" value="Genomic_DNA"/>
</dbReference>
<gene>
    <name evidence="1" type="ORF">KIPB_015899</name>
</gene>
<evidence type="ECO:0000313" key="2">
    <source>
        <dbReference type="Proteomes" id="UP000265618"/>
    </source>
</evidence>